<keyword evidence="6" id="KW-0742">SOS response</keyword>
<feature type="region of interest" description="Disordered" evidence="8">
    <location>
        <begin position="1"/>
        <end position="34"/>
    </location>
</feature>
<dbReference type="GO" id="GO:0006355">
    <property type="term" value="P:regulation of DNA-templated transcription"/>
    <property type="evidence" value="ECO:0007669"/>
    <property type="project" value="InterPro"/>
</dbReference>
<dbReference type="OrthoDB" id="9802364at2"/>
<protein>
    <recommendedName>
        <fullName evidence="9">Peptidase S24/S26A/S26B/S26C domain-containing protein</fullName>
    </recommendedName>
</protein>
<evidence type="ECO:0000256" key="5">
    <source>
        <dbReference type="ARBA" id="ARBA00023204"/>
    </source>
</evidence>
<evidence type="ECO:0000256" key="6">
    <source>
        <dbReference type="ARBA" id="ARBA00023236"/>
    </source>
</evidence>
<evidence type="ECO:0000256" key="8">
    <source>
        <dbReference type="SAM" id="MobiDB-lite"/>
    </source>
</evidence>
<dbReference type="InterPro" id="IPR036286">
    <property type="entry name" value="LexA/Signal_pep-like_sf"/>
</dbReference>
<accession>A0A401LMJ8</accession>
<dbReference type="GO" id="GO:0006281">
    <property type="term" value="P:DNA repair"/>
    <property type="evidence" value="ECO:0007669"/>
    <property type="project" value="UniProtKB-KW"/>
</dbReference>
<reference evidence="10 11" key="1">
    <citation type="journal article" date="2018" name="Int. J. Syst. Evol. Microbiol.">
        <title>Mesosutterella multiformis gen. nov., sp. nov., a member of the family Sutterellaceae and Sutterella megalosphaeroides sp. nov., isolated from human faeces.</title>
        <authorList>
            <person name="Sakamoto M."/>
            <person name="Ikeyama N."/>
            <person name="Kunihiro T."/>
            <person name="Iino T."/>
            <person name="Yuki M."/>
            <person name="Ohkuma M."/>
        </authorList>
    </citation>
    <scope>NUCLEOTIDE SEQUENCE [LARGE SCALE GENOMIC DNA]</scope>
    <source>
        <strain evidence="10 11">4NBBH2</strain>
    </source>
</reference>
<dbReference type="AlphaFoldDB" id="A0A388SDH0"/>
<evidence type="ECO:0000259" key="9">
    <source>
        <dbReference type="Pfam" id="PF00717"/>
    </source>
</evidence>
<accession>A0A388SDH0</accession>
<dbReference type="GO" id="GO:0016787">
    <property type="term" value="F:hydrolase activity"/>
    <property type="evidence" value="ECO:0007669"/>
    <property type="project" value="UniProtKB-KW"/>
</dbReference>
<dbReference type="Gene3D" id="2.10.109.10">
    <property type="entry name" value="Umud Fragment, subunit A"/>
    <property type="match status" value="1"/>
</dbReference>
<dbReference type="EMBL" id="BGZJ01000001">
    <property type="protein sequence ID" value="GBO94195.1"/>
    <property type="molecule type" value="Genomic_DNA"/>
</dbReference>
<dbReference type="RefSeq" id="WP_022444481.1">
    <property type="nucleotide sequence ID" value="NZ_BGZJ01000001.1"/>
</dbReference>
<keyword evidence="11" id="KW-1185">Reference proteome</keyword>
<feature type="compositionally biased region" description="Basic and acidic residues" evidence="8">
    <location>
        <begin position="1"/>
        <end position="10"/>
    </location>
</feature>
<proteinExistence type="inferred from homology"/>
<comment type="caution">
    <text evidence="10">The sequence shown here is derived from an EMBL/GenBank/DDBJ whole genome shotgun (WGS) entry which is preliminary data.</text>
</comment>
<dbReference type="PRINTS" id="PR00726">
    <property type="entry name" value="LEXASERPTASE"/>
</dbReference>
<dbReference type="CDD" id="cd06529">
    <property type="entry name" value="S24_LexA-like"/>
    <property type="match status" value="1"/>
</dbReference>
<dbReference type="InterPro" id="IPR050077">
    <property type="entry name" value="LexA_repressor"/>
</dbReference>
<name>A0A388SDH0_9BURK</name>
<dbReference type="PANTHER" id="PTHR33516:SF2">
    <property type="entry name" value="LEXA REPRESSOR-RELATED"/>
    <property type="match status" value="1"/>
</dbReference>
<dbReference type="Proteomes" id="UP000266091">
    <property type="component" value="Unassembled WGS sequence"/>
</dbReference>
<evidence type="ECO:0000256" key="2">
    <source>
        <dbReference type="ARBA" id="ARBA00022763"/>
    </source>
</evidence>
<evidence type="ECO:0000256" key="4">
    <source>
        <dbReference type="ARBA" id="ARBA00022813"/>
    </source>
</evidence>
<organism evidence="10 11">
    <name type="scientific">Mesosutterella multiformis</name>
    <dbReference type="NCBI Taxonomy" id="2259133"/>
    <lineage>
        <taxon>Bacteria</taxon>
        <taxon>Pseudomonadati</taxon>
        <taxon>Pseudomonadota</taxon>
        <taxon>Betaproteobacteria</taxon>
        <taxon>Burkholderiales</taxon>
        <taxon>Sutterellaceae</taxon>
        <taxon>Mesosutterella</taxon>
    </lineage>
</organism>
<dbReference type="PANTHER" id="PTHR33516">
    <property type="entry name" value="LEXA REPRESSOR"/>
    <property type="match status" value="1"/>
</dbReference>
<dbReference type="NCBIfam" id="NF007621">
    <property type="entry name" value="PRK10276.1"/>
    <property type="match status" value="1"/>
</dbReference>
<dbReference type="InterPro" id="IPR006197">
    <property type="entry name" value="Peptidase_S24_LexA"/>
</dbReference>
<feature type="domain" description="Peptidase S24/S26A/S26B/S26C" evidence="9">
    <location>
        <begin position="90"/>
        <end position="204"/>
    </location>
</feature>
<evidence type="ECO:0000313" key="11">
    <source>
        <dbReference type="Proteomes" id="UP000266091"/>
    </source>
</evidence>
<dbReference type="InterPro" id="IPR039418">
    <property type="entry name" value="LexA-like"/>
</dbReference>
<evidence type="ECO:0000256" key="3">
    <source>
        <dbReference type="ARBA" id="ARBA00022801"/>
    </source>
</evidence>
<keyword evidence="4 7" id="KW-0068">Autocatalytic cleavage</keyword>
<gene>
    <name evidence="10" type="ORF">MESMUL_15490</name>
</gene>
<keyword evidence="2" id="KW-0227">DNA damage</keyword>
<dbReference type="InterPro" id="IPR015927">
    <property type="entry name" value="Peptidase_S24_S26A/B/C"/>
</dbReference>
<comment type="similarity">
    <text evidence="1 7">Belongs to the peptidase S24 family.</text>
</comment>
<keyword evidence="3 7" id="KW-0378">Hydrolase</keyword>
<dbReference type="SUPFAM" id="SSF51306">
    <property type="entry name" value="LexA/Signal peptidase"/>
    <property type="match status" value="1"/>
</dbReference>
<dbReference type="GO" id="GO:0003677">
    <property type="term" value="F:DNA binding"/>
    <property type="evidence" value="ECO:0007669"/>
    <property type="project" value="InterPro"/>
</dbReference>
<dbReference type="GO" id="GO:0009432">
    <property type="term" value="P:SOS response"/>
    <property type="evidence" value="ECO:0007669"/>
    <property type="project" value="UniProtKB-KW"/>
</dbReference>
<evidence type="ECO:0000313" key="10">
    <source>
        <dbReference type="EMBL" id="GBO94195.1"/>
    </source>
</evidence>
<evidence type="ECO:0000256" key="1">
    <source>
        <dbReference type="ARBA" id="ARBA00007484"/>
    </source>
</evidence>
<keyword evidence="5" id="KW-0234">DNA repair</keyword>
<dbReference type="Pfam" id="PF00717">
    <property type="entry name" value="Peptidase_S24"/>
    <property type="match status" value="1"/>
</dbReference>
<sequence length="217" mass="23725">MAEKKADGAKPRSGWGGRRPGTGRKKGQGKGLTEHLQVSVTPLQKETFRRAGGNMWMRHVLDVESAAELPPGAMVMKTELSHAEIEYEVSSVQAGFPSPADDYAHEPLDFNDLLAPNPENTFVVHVTGDSMVDAGITPGCLLVVSRLLEPRDGDIVIARINTDFTVKRLVKRDGKMELHPENSSGLYRTIIPGECDEWSFIGVVTNVIQSFSAASRR</sequence>
<evidence type="ECO:0000256" key="7">
    <source>
        <dbReference type="RuleBase" id="RU003991"/>
    </source>
</evidence>